<evidence type="ECO:0000259" key="3">
    <source>
        <dbReference type="PROSITE" id="PS50977"/>
    </source>
</evidence>
<reference evidence="4 5" key="2">
    <citation type="journal article" date="2021" name="Int. J. Syst. Evol. Microbiol.">
        <title>Roseibium litorale sp. nov., isolated from a tidal flat sediment and proposal for the reclassification of Labrenzia polysiphoniae as Roseibium polysiphoniae comb. nov.</title>
        <authorList>
            <person name="Liu Y."/>
            <person name="Pei T."/>
            <person name="Du J."/>
            <person name="Chao M."/>
            <person name="Deng M.R."/>
            <person name="Zhu H."/>
        </authorList>
    </citation>
    <scope>NUCLEOTIDE SEQUENCE [LARGE SCALE GENOMIC DNA]</scope>
    <source>
        <strain evidence="4 5">4C16A</strain>
    </source>
</reference>
<dbReference type="PROSITE" id="PS50977">
    <property type="entry name" value="HTH_TETR_2"/>
    <property type="match status" value="1"/>
</dbReference>
<dbReference type="InterPro" id="IPR023772">
    <property type="entry name" value="DNA-bd_HTH_TetR-type_CS"/>
</dbReference>
<accession>A0ABR9CR72</accession>
<evidence type="ECO:0000256" key="1">
    <source>
        <dbReference type="ARBA" id="ARBA00023125"/>
    </source>
</evidence>
<protein>
    <submittedName>
        <fullName evidence="4">TetR/AcrR family transcriptional regulator</fullName>
    </submittedName>
</protein>
<dbReference type="Gene3D" id="1.10.357.10">
    <property type="entry name" value="Tetracycline Repressor, domain 2"/>
    <property type="match status" value="1"/>
</dbReference>
<keyword evidence="5" id="KW-1185">Reference proteome</keyword>
<dbReference type="SUPFAM" id="SSF46689">
    <property type="entry name" value="Homeodomain-like"/>
    <property type="match status" value="1"/>
</dbReference>
<dbReference type="Pfam" id="PF00440">
    <property type="entry name" value="TetR_N"/>
    <property type="match status" value="1"/>
</dbReference>
<dbReference type="Pfam" id="PF21306">
    <property type="entry name" value="TetR_C_40"/>
    <property type="match status" value="1"/>
</dbReference>
<dbReference type="InterPro" id="IPR009057">
    <property type="entry name" value="Homeodomain-like_sf"/>
</dbReference>
<evidence type="ECO:0000256" key="2">
    <source>
        <dbReference type="PROSITE-ProRule" id="PRU00335"/>
    </source>
</evidence>
<dbReference type="InterPro" id="IPR001647">
    <property type="entry name" value="HTH_TetR"/>
</dbReference>
<dbReference type="Proteomes" id="UP000632063">
    <property type="component" value="Unassembled WGS sequence"/>
</dbReference>
<dbReference type="PANTHER" id="PTHR43479:SF11">
    <property type="entry name" value="ACREF_ENVCD OPERON REPRESSOR-RELATED"/>
    <property type="match status" value="1"/>
</dbReference>
<feature type="DNA-binding region" description="H-T-H motif" evidence="2">
    <location>
        <begin position="42"/>
        <end position="61"/>
    </location>
</feature>
<dbReference type="PANTHER" id="PTHR43479">
    <property type="entry name" value="ACREF/ENVCD OPERON REPRESSOR-RELATED"/>
    <property type="match status" value="1"/>
</dbReference>
<comment type="caution">
    <text evidence="4">The sequence shown here is derived from an EMBL/GenBank/DDBJ whole genome shotgun (WGS) entry which is preliminary data.</text>
</comment>
<feature type="domain" description="HTH tetR-type" evidence="3">
    <location>
        <begin position="19"/>
        <end position="79"/>
    </location>
</feature>
<sequence>MKHKGKLLQDAAGEQGKRMRTRALLMDCAIMEFGTRGIGKTSIDDIATTAKVSHGTFYYHFSNKEEIVEAVGRAVAAGLAELVDRQIRGIASGPERVAMATQVFIRGAAAIPEWGWLIARAIGDMGTFYEVISRGIRKDVLIGLQAHEFNVEPSRLLFSSLLAVVGTAVHLRLERPEKPNIERDATILLLRMLGLQQKEVEHLPDYVIERYGDLGVSQATIETDMKAIMPVLLDEIVQGTEGEQTVA</sequence>
<name>A0ABR9CR72_9HYPH</name>
<proteinExistence type="predicted"/>
<dbReference type="RefSeq" id="WP_192149498.1">
    <property type="nucleotide sequence ID" value="NZ_JACYXI010000012.1"/>
</dbReference>
<keyword evidence="1 2" id="KW-0238">DNA-binding</keyword>
<dbReference type="EMBL" id="JACYXI010000012">
    <property type="protein sequence ID" value="MBD8893376.1"/>
    <property type="molecule type" value="Genomic_DNA"/>
</dbReference>
<dbReference type="InterPro" id="IPR049513">
    <property type="entry name" value="TetR_C_40"/>
</dbReference>
<dbReference type="PRINTS" id="PR00455">
    <property type="entry name" value="HTHTETR"/>
</dbReference>
<dbReference type="PROSITE" id="PS01081">
    <property type="entry name" value="HTH_TETR_1"/>
    <property type="match status" value="1"/>
</dbReference>
<gene>
    <name evidence="4" type="ORF">IG616_17670</name>
</gene>
<evidence type="ECO:0000313" key="5">
    <source>
        <dbReference type="Proteomes" id="UP000632063"/>
    </source>
</evidence>
<dbReference type="InterPro" id="IPR050624">
    <property type="entry name" value="HTH-type_Tx_Regulator"/>
</dbReference>
<evidence type="ECO:0000313" key="4">
    <source>
        <dbReference type="EMBL" id="MBD8893376.1"/>
    </source>
</evidence>
<reference evidence="5" key="1">
    <citation type="submission" date="2020-09" db="EMBL/GenBank/DDBJ databases">
        <title>The genome sequence of strain Labrenzia suaedae 4C16A.</title>
        <authorList>
            <person name="Liu Y."/>
        </authorList>
    </citation>
    <scope>NUCLEOTIDE SEQUENCE [LARGE SCALE GENOMIC DNA]</scope>
    <source>
        <strain evidence="5">4C16A</strain>
    </source>
</reference>
<organism evidence="4 5">
    <name type="scientific">Roseibium litorale</name>
    <dbReference type="NCBI Taxonomy" id="2803841"/>
    <lineage>
        <taxon>Bacteria</taxon>
        <taxon>Pseudomonadati</taxon>
        <taxon>Pseudomonadota</taxon>
        <taxon>Alphaproteobacteria</taxon>
        <taxon>Hyphomicrobiales</taxon>
        <taxon>Stappiaceae</taxon>
        <taxon>Roseibium</taxon>
    </lineage>
</organism>